<keyword evidence="6 9" id="KW-1133">Transmembrane helix</keyword>
<evidence type="ECO:0000256" key="3">
    <source>
        <dbReference type="ARBA" id="ARBA00022448"/>
    </source>
</evidence>
<protein>
    <submittedName>
        <fullName evidence="12">Cation:proton antiporter</fullName>
    </submittedName>
</protein>
<keyword evidence="7" id="KW-0406">Ion transport</keyword>
<evidence type="ECO:0000259" key="11">
    <source>
        <dbReference type="Pfam" id="PF00999"/>
    </source>
</evidence>
<feature type="transmembrane region" description="Helical" evidence="9">
    <location>
        <begin position="24"/>
        <end position="41"/>
    </location>
</feature>
<comment type="similarity">
    <text evidence="2">Belongs to the monovalent cation:proton antiporter 2 (CPA2) transporter (TC 2.A.37) family.</text>
</comment>
<reference evidence="12 13" key="1">
    <citation type="submission" date="2019-08" db="EMBL/GenBank/DDBJ databases">
        <title>Bacillus genomes from the desert of Cuatro Cienegas, Coahuila.</title>
        <authorList>
            <person name="Olmedo-Alvarez G."/>
        </authorList>
    </citation>
    <scope>NUCLEOTIDE SEQUENCE [LARGE SCALE GENOMIC DNA]</scope>
    <source>
        <strain evidence="12 13">CH98b_3T</strain>
    </source>
</reference>
<feature type="transmembrane region" description="Helical" evidence="9">
    <location>
        <begin position="234"/>
        <end position="265"/>
    </location>
</feature>
<evidence type="ECO:0000256" key="1">
    <source>
        <dbReference type="ARBA" id="ARBA00004141"/>
    </source>
</evidence>
<dbReference type="InterPro" id="IPR014729">
    <property type="entry name" value="Rossmann-like_a/b/a_fold"/>
</dbReference>
<dbReference type="InterPro" id="IPR006153">
    <property type="entry name" value="Cation/H_exchanger_TM"/>
</dbReference>
<dbReference type="InterPro" id="IPR038770">
    <property type="entry name" value="Na+/solute_symporter_sf"/>
</dbReference>
<accession>A0A5D4TFU0</accession>
<evidence type="ECO:0000256" key="8">
    <source>
        <dbReference type="ARBA" id="ARBA00023136"/>
    </source>
</evidence>
<comment type="subcellular location">
    <subcellularLocation>
        <location evidence="1">Membrane</location>
        <topology evidence="1">Multi-pass membrane protein</topology>
    </subcellularLocation>
</comment>
<feature type="domain" description="UspA" evidence="10">
    <location>
        <begin position="416"/>
        <end position="545"/>
    </location>
</feature>
<dbReference type="PANTHER" id="PTHR43562">
    <property type="entry name" value="NAPA-TYPE SODIUM/HYDROGEN ANTIPORTER"/>
    <property type="match status" value="1"/>
</dbReference>
<feature type="transmembrane region" description="Helical" evidence="9">
    <location>
        <begin position="311"/>
        <end position="332"/>
    </location>
</feature>
<feature type="transmembrane region" description="Helical" evidence="9">
    <location>
        <begin position="48"/>
        <end position="67"/>
    </location>
</feature>
<evidence type="ECO:0000259" key="10">
    <source>
        <dbReference type="Pfam" id="PF00582"/>
    </source>
</evidence>
<feature type="transmembrane region" description="Helical" evidence="9">
    <location>
        <begin position="112"/>
        <end position="141"/>
    </location>
</feature>
<evidence type="ECO:0000256" key="7">
    <source>
        <dbReference type="ARBA" id="ARBA00023065"/>
    </source>
</evidence>
<gene>
    <name evidence="12" type="ORF">FZC75_04795</name>
</gene>
<evidence type="ECO:0000256" key="9">
    <source>
        <dbReference type="SAM" id="Phobius"/>
    </source>
</evidence>
<dbReference type="PANTHER" id="PTHR43562:SF4">
    <property type="entry name" value="NA(+)_H(+) ANTIPORTER NHAS5"/>
    <property type="match status" value="1"/>
</dbReference>
<dbReference type="EMBL" id="VTET01000002">
    <property type="protein sequence ID" value="TYS73651.1"/>
    <property type="molecule type" value="Genomic_DNA"/>
</dbReference>
<dbReference type="GO" id="GO:0015297">
    <property type="term" value="F:antiporter activity"/>
    <property type="evidence" value="ECO:0007669"/>
    <property type="project" value="UniProtKB-KW"/>
</dbReference>
<keyword evidence="4" id="KW-0050">Antiport</keyword>
<dbReference type="OrthoDB" id="9793589at2"/>
<dbReference type="Gene3D" id="1.20.1530.20">
    <property type="match status" value="1"/>
</dbReference>
<feature type="transmembrane region" description="Helical" evidence="9">
    <location>
        <begin position="373"/>
        <end position="393"/>
    </location>
</feature>
<dbReference type="GO" id="GO:0016020">
    <property type="term" value="C:membrane"/>
    <property type="evidence" value="ECO:0007669"/>
    <property type="project" value="UniProtKB-SubCell"/>
</dbReference>
<feature type="transmembrane region" description="Helical" evidence="9">
    <location>
        <begin position="161"/>
        <end position="187"/>
    </location>
</feature>
<evidence type="ECO:0000256" key="2">
    <source>
        <dbReference type="ARBA" id="ARBA00005551"/>
    </source>
</evidence>
<dbReference type="GO" id="GO:1902600">
    <property type="term" value="P:proton transmembrane transport"/>
    <property type="evidence" value="ECO:0007669"/>
    <property type="project" value="InterPro"/>
</dbReference>
<feature type="transmembrane region" description="Helical" evidence="9">
    <location>
        <begin position="73"/>
        <end position="91"/>
    </location>
</feature>
<dbReference type="SUPFAM" id="SSF52402">
    <property type="entry name" value="Adenine nucleotide alpha hydrolases-like"/>
    <property type="match status" value="1"/>
</dbReference>
<evidence type="ECO:0000256" key="6">
    <source>
        <dbReference type="ARBA" id="ARBA00022989"/>
    </source>
</evidence>
<organism evidence="12 13">
    <name type="scientific">Sutcliffiella horikoshii</name>
    <dbReference type="NCBI Taxonomy" id="79883"/>
    <lineage>
        <taxon>Bacteria</taxon>
        <taxon>Bacillati</taxon>
        <taxon>Bacillota</taxon>
        <taxon>Bacilli</taxon>
        <taxon>Bacillales</taxon>
        <taxon>Bacillaceae</taxon>
        <taxon>Sutcliffiella</taxon>
    </lineage>
</organism>
<evidence type="ECO:0000256" key="5">
    <source>
        <dbReference type="ARBA" id="ARBA00022692"/>
    </source>
</evidence>
<feature type="transmembrane region" description="Helical" evidence="9">
    <location>
        <begin position="286"/>
        <end position="305"/>
    </location>
</feature>
<comment type="caution">
    <text evidence="12">The sequence shown here is derived from an EMBL/GenBank/DDBJ whole genome shotgun (WGS) entry which is preliminary data.</text>
</comment>
<feature type="transmembrane region" description="Helical" evidence="9">
    <location>
        <begin position="344"/>
        <end position="367"/>
    </location>
</feature>
<keyword evidence="8 9" id="KW-0472">Membrane</keyword>
<feature type="domain" description="Cation/H+ exchanger transmembrane" evidence="11">
    <location>
        <begin position="32"/>
        <end position="392"/>
    </location>
</feature>
<dbReference type="Gene3D" id="3.40.50.620">
    <property type="entry name" value="HUPs"/>
    <property type="match status" value="1"/>
</dbReference>
<dbReference type="Proteomes" id="UP000324517">
    <property type="component" value="Unassembled WGS sequence"/>
</dbReference>
<dbReference type="Pfam" id="PF00582">
    <property type="entry name" value="Usp"/>
    <property type="match status" value="1"/>
</dbReference>
<dbReference type="AlphaFoldDB" id="A0A5D4TFU0"/>
<evidence type="ECO:0000313" key="12">
    <source>
        <dbReference type="EMBL" id="TYS73651.1"/>
    </source>
</evidence>
<proteinExistence type="inferred from homology"/>
<evidence type="ECO:0000313" key="13">
    <source>
        <dbReference type="Proteomes" id="UP000324517"/>
    </source>
</evidence>
<keyword evidence="3" id="KW-0813">Transport</keyword>
<sequence>MLITYKKEMIGEDSMFELPIKEPVLVFTIAMIIFFIFPYFMKLLRIPGLIGPILAGVIIGPNGLAVLERSSTIELLGTVGLLFIMFIAGLEMDLDGFKKYRNRSIVFGLMSFWIPLAVGTAISLLLGYSMAAAILIGSILGSHTLLGYPIASRLGIGKSKAITTAVGGSILTDTFALLVLAVITGAAAGELDIYFGVKLTFSLIVFVAIIFLGTPFLSRWFFRNVATEGTGEFIYVMVMLFTAGSLALIAGLQPIIGAFLVGLALNRFIFDQGPLMNRIRFTANSIFIPFFLLSVGMLMDLSVLVGNAKAWVLTIAIVLGLLLSKYIAATLTSKFYNYTKDEKMVIFGLTTPQAAATLAATLVGFNVGLLDQATVNGVIIMILITCIVGPYLVEKYGRKLALEEEMMPVQKGDAPERILIPIANPNTMESLMDLAFVIRQSNSVEHPLYALSVVQRDMWGADGDVAKAEKMLGQAVSYSSGADVPIRVTTRVDRNIAIGINRAIAEERITTLVAGWNGERTAPQKIFGGVIDQVLDQTNVSVLISKLGHPLNTTKRIVLILPKGIDHKPGYWDALATIKLIASNLGATIQCYVIKGFPDVYKAHMREIKPNPPTVVEWVEGWTALYENKLPTLQPDDLVVVISARRGTTGWHPQLEKIPGKLAKINPESFIIFYPREEKEDLRGTRGTEIPKEVLLGRDYD</sequence>
<feature type="transmembrane region" description="Helical" evidence="9">
    <location>
        <begin position="199"/>
        <end position="222"/>
    </location>
</feature>
<name>A0A5D4TFU0_9BACI</name>
<evidence type="ECO:0000256" key="4">
    <source>
        <dbReference type="ARBA" id="ARBA00022449"/>
    </source>
</evidence>
<keyword evidence="5 9" id="KW-0812">Transmembrane</keyword>
<dbReference type="InterPro" id="IPR006016">
    <property type="entry name" value="UspA"/>
</dbReference>
<dbReference type="Pfam" id="PF00999">
    <property type="entry name" value="Na_H_Exchanger"/>
    <property type="match status" value="1"/>
</dbReference>